<feature type="compositionally biased region" description="Basic and acidic residues" evidence="1">
    <location>
        <begin position="204"/>
        <end position="214"/>
    </location>
</feature>
<evidence type="ECO:0000313" key="3">
    <source>
        <dbReference type="Proteomes" id="UP001153076"/>
    </source>
</evidence>
<feature type="compositionally biased region" description="Pro residues" evidence="1">
    <location>
        <begin position="221"/>
        <end position="230"/>
    </location>
</feature>
<feature type="region of interest" description="Disordered" evidence="1">
    <location>
        <begin position="193"/>
        <end position="230"/>
    </location>
</feature>
<dbReference type="Proteomes" id="UP001153076">
    <property type="component" value="Unassembled WGS sequence"/>
</dbReference>
<keyword evidence="3" id="KW-1185">Reference proteome</keyword>
<evidence type="ECO:0000256" key="1">
    <source>
        <dbReference type="SAM" id="MobiDB-lite"/>
    </source>
</evidence>
<organism evidence="2 3">
    <name type="scientific">Carnegiea gigantea</name>
    <dbReference type="NCBI Taxonomy" id="171969"/>
    <lineage>
        <taxon>Eukaryota</taxon>
        <taxon>Viridiplantae</taxon>
        <taxon>Streptophyta</taxon>
        <taxon>Embryophyta</taxon>
        <taxon>Tracheophyta</taxon>
        <taxon>Spermatophyta</taxon>
        <taxon>Magnoliopsida</taxon>
        <taxon>eudicotyledons</taxon>
        <taxon>Gunneridae</taxon>
        <taxon>Pentapetalae</taxon>
        <taxon>Caryophyllales</taxon>
        <taxon>Cactineae</taxon>
        <taxon>Cactaceae</taxon>
        <taxon>Cactoideae</taxon>
        <taxon>Echinocereeae</taxon>
        <taxon>Carnegiea</taxon>
    </lineage>
</organism>
<dbReference type="EMBL" id="JAKOGI010000710">
    <property type="protein sequence ID" value="KAJ8431186.1"/>
    <property type="molecule type" value="Genomic_DNA"/>
</dbReference>
<reference evidence="2" key="1">
    <citation type="submission" date="2022-04" db="EMBL/GenBank/DDBJ databases">
        <title>Carnegiea gigantea Genome sequencing and assembly v2.</title>
        <authorList>
            <person name="Copetti D."/>
            <person name="Sanderson M.J."/>
            <person name="Burquez A."/>
            <person name="Wojciechowski M.F."/>
        </authorList>
    </citation>
    <scope>NUCLEOTIDE SEQUENCE</scope>
    <source>
        <strain evidence="2">SGP5-SGP5p</strain>
        <tissue evidence="2">Aerial part</tissue>
    </source>
</reference>
<accession>A0A9Q1JU04</accession>
<comment type="caution">
    <text evidence="2">The sequence shown here is derived from an EMBL/GenBank/DDBJ whole genome shotgun (WGS) entry which is preliminary data.</text>
</comment>
<sequence>MRPKGLGSCTGKRFEHWSQPSLSFVGAPLNHGCSYMVTEFLKPSFGRSNTSRKFRGRPTGREFRGGAGGRKWYNRRGGKTKNDWYAYFSFYHGVSSPLQHQGIAYYVRESFIWHWRRATRPPRPLSEDYHVLFPRSSLPKVEGAAADFELPEMMQATFYAMLLNEAIELGVIHGFMAEGLRSALMSRVNQEMREAQLRQQAVEGEVRGPSDGQEKSSGSTSPPPPSSNEE</sequence>
<protein>
    <submittedName>
        <fullName evidence="2">Uncharacterized protein</fullName>
    </submittedName>
</protein>
<dbReference type="AlphaFoldDB" id="A0A9Q1JU04"/>
<proteinExistence type="predicted"/>
<gene>
    <name evidence="2" type="ORF">Cgig2_010218</name>
</gene>
<name>A0A9Q1JU04_9CARY</name>
<evidence type="ECO:0000313" key="2">
    <source>
        <dbReference type="EMBL" id="KAJ8431186.1"/>
    </source>
</evidence>